<dbReference type="GO" id="GO:0009279">
    <property type="term" value="C:cell outer membrane"/>
    <property type="evidence" value="ECO:0007669"/>
    <property type="project" value="UniProtKB-SubCell"/>
</dbReference>
<gene>
    <name evidence="8" type="ORF">BIW53_00145</name>
</gene>
<evidence type="ECO:0000256" key="7">
    <source>
        <dbReference type="SAM" id="MobiDB-lite"/>
    </source>
</evidence>
<comment type="caution">
    <text evidence="8">The sequence shown here is derived from an EMBL/GenBank/DDBJ whole genome shotgun (WGS) entry which is preliminary data.</text>
</comment>
<evidence type="ECO:0000313" key="8">
    <source>
        <dbReference type="EMBL" id="OHU97973.1"/>
    </source>
</evidence>
<proteinExistence type="predicted"/>
<dbReference type="OrthoDB" id="6371029at2"/>
<evidence type="ECO:0000256" key="5">
    <source>
        <dbReference type="ARBA" id="ARBA00023237"/>
    </source>
</evidence>
<dbReference type="Pfam" id="PF13627">
    <property type="entry name" value="LptM_cons"/>
    <property type="match status" value="1"/>
</dbReference>
<dbReference type="EMBL" id="MNAN01000006">
    <property type="protein sequence ID" value="OHU97973.1"/>
    <property type="molecule type" value="Genomic_DNA"/>
</dbReference>
<dbReference type="NCBIfam" id="NF047847">
    <property type="entry name" value="SS_mature_LptM"/>
    <property type="match status" value="1"/>
</dbReference>
<keyword evidence="9" id="KW-1185">Reference proteome</keyword>
<evidence type="ECO:0000256" key="3">
    <source>
        <dbReference type="ARBA" id="ARBA00023136"/>
    </source>
</evidence>
<keyword evidence="4" id="KW-0564">Palmitate</keyword>
<organism evidence="8 9">
    <name type="scientific">Pseudoalteromonas byunsanensis</name>
    <dbReference type="NCBI Taxonomy" id="327939"/>
    <lineage>
        <taxon>Bacteria</taxon>
        <taxon>Pseudomonadati</taxon>
        <taxon>Pseudomonadota</taxon>
        <taxon>Gammaproteobacteria</taxon>
        <taxon>Alteromonadales</taxon>
        <taxon>Pseudoalteromonadaceae</taxon>
        <taxon>Pseudoalteromonas</taxon>
    </lineage>
</organism>
<dbReference type="RefSeq" id="WP_070989458.1">
    <property type="nucleotide sequence ID" value="NZ_CBCSHD010000016.1"/>
</dbReference>
<keyword evidence="3" id="KW-0472">Membrane</keyword>
<evidence type="ECO:0000256" key="6">
    <source>
        <dbReference type="ARBA" id="ARBA00023288"/>
    </source>
</evidence>
<keyword evidence="6" id="KW-0449">Lipoprotein</keyword>
<accession>A0A1S1NHB2</accession>
<evidence type="ECO:0000313" key="9">
    <source>
        <dbReference type="Proteomes" id="UP000180253"/>
    </source>
</evidence>
<evidence type="ECO:0008006" key="10">
    <source>
        <dbReference type="Google" id="ProtNLM"/>
    </source>
</evidence>
<feature type="compositionally biased region" description="Basic and acidic residues" evidence="7">
    <location>
        <begin position="48"/>
        <end position="65"/>
    </location>
</feature>
<sequence>MKATLSQSGLFFLVIFTTLMLVGCGQSGPLYLPKQQQPKSTNQTPKASDAETQQKKDALNKQQEG</sequence>
<dbReference type="PROSITE" id="PS51257">
    <property type="entry name" value="PROKAR_LIPOPROTEIN"/>
    <property type="match status" value="1"/>
</dbReference>
<keyword evidence="5" id="KW-0998">Cell outer membrane</keyword>
<evidence type="ECO:0000256" key="1">
    <source>
        <dbReference type="ARBA" id="ARBA00004459"/>
    </source>
</evidence>
<dbReference type="AlphaFoldDB" id="A0A1S1NHB2"/>
<keyword evidence="2" id="KW-0732">Signal</keyword>
<dbReference type="Proteomes" id="UP000180253">
    <property type="component" value="Unassembled WGS sequence"/>
</dbReference>
<feature type="region of interest" description="Disordered" evidence="7">
    <location>
        <begin position="30"/>
        <end position="65"/>
    </location>
</feature>
<reference evidence="8 9" key="1">
    <citation type="submission" date="2016-10" db="EMBL/GenBank/DDBJ databases">
        <title>Pseudoalteromonas amylolytica sp. nov., isolated from the surface seawater.</title>
        <authorList>
            <person name="Wu Y.-H."/>
            <person name="Cheng H."/>
            <person name="Jin X.-B."/>
            <person name="Wang C.-S."/>
            <person name="Xu X.-W."/>
        </authorList>
    </citation>
    <scope>NUCLEOTIDE SEQUENCE [LARGE SCALE GENOMIC DNA]</scope>
    <source>
        <strain evidence="8 9">JCM 12483</strain>
    </source>
</reference>
<comment type="subcellular location">
    <subcellularLocation>
        <location evidence="1">Cell outer membrane</location>
        <topology evidence="1">Lipid-anchor</topology>
    </subcellularLocation>
</comment>
<dbReference type="STRING" id="327939.BIW53_00145"/>
<feature type="compositionally biased region" description="Polar residues" evidence="7">
    <location>
        <begin position="34"/>
        <end position="46"/>
    </location>
</feature>
<protein>
    <recommendedName>
        <fullName evidence="10">Lipoprotein</fullName>
    </recommendedName>
</protein>
<evidence type="ECO:0000256" key="2">
    <source>
        <dbReference type="ARBA" id="ARBA00022729"/>
    </source>
</evidence>
<name>A0A1S1NHB2_9GAMM</name>
<dbReference type="InterPro" id="IPR032831">
    <property type="entry name" value="LptM_cons"/>
</dbReference>
<evidence type="ECO:0000256" key="4">
    <source>
        <dbReference type="ARBA" id="ARBA00023139"/>
    </source>
</evidence>